<evidence type="ECO:0000313" key="2">
    <source>
        <dbReference type="Proteomes" id="UP000243807"/>
    </source>
</evidence>
<gene>
    <name evidence="1" type="ORF">BW247_08780</name>
</gene>
<evidence type="ECO:0000313" key="1">
    <source>
        <dbReference type="EMBL" id="APZ43173.1"/>
    </source>
</evidence>
<dbReference type="OrthoDB" id="211174at2"/>
<sequence length="257" mass="27677">MAKPSNAPIGNPESMHRSLRTAAVTLARLAAAGVLAGGLCACAPRAGVPLRAAAPAASPHGPGTRPVAKVYILNNGWHTGFALPAQALREYLPGLGRWLPTSGEVLIGWGNRRFYMAHHPGPAAALAAVLPSPAVLLVQHLRGPDWRRQLLPSTRLYLLPLDALRLHRLDVFIGKAIARPVAVAREPWRPHGRFFASTETYDLFHTCNTWTAQALAAMGYTVQPAGVIVSAQVIDLWHGIVSHDARADTRRFPAPRI</sequence>
<dbReference type="EMBL" id="CP019434">
    <property type="protein sequence ID" value="APZ43173.1"/>
    <property type="molecule type" value="Genomic_DNA"/>
</dbReference>
<reference evidence="1 2" key="1">
    <citation type="submission" date="2017-01" db="EMBL/GenBank/DDBJ databases">
        <title>Draft sequence of Acidihalobacter ferrooxidans strain DSM 14175 (strain V8).</title>
        <authorList>
            <person name="Khaleque H.N."/>
            <person name="Ramsay J.P."/>
            <person name="Murphy R.J.T."/>
            <person name="Kaksonen A.H."/>
            <person name="Boxall N.J."/>
            <person name="Watkin E.L.J."/>
        </authorList>
    </citation>
    <scope>NUCLEOTIDE SEQUENCE [LARGE SCALE GENOMIC DNA]</scope>
    <source>
        <strain evidence="1 2">V8</strain>
    </source>
</reference>
<organism evidence="1 2">
    <name type="scientific">Acidihalobacter ferrooxydans</name>
    <dbReference type="NCBI Taxonomy" id="1765967"/>
    <lineage>
        <taxon>Bacteria</taxon>
        <taxon>Pseudomonadati</taxon>
        <taxon>Pseudomonadota</taxon>
        <taxon>Gammaproteobacteria</taxon>
        <taxon>Chromatiales</taxon>
        <taxon>Ectothiorhodospiraceae</taxon>
        <taxon>Acidihalobacter</taxon>
    </lineage>
</organism>
<dbReference type="AlphaFoldDB" id="A0A1P8UH50"/>
<dbReference type="Pfam" id="PF09601">
    <property type="entry name" value="DUF2459"/>
    <property type="match status" value="1"/>
</dbReference>
<proteinExistence type="predicted"/>
<keyword evidence="2" id="KW-1185">Reference proteome</keyword>
<protein>
    <recommendedName>
        <fullName evidence="3">DUF2459 domain-containing protein</fullName>
    </recommendedName>
</protein>
<accession>A0A1P8UH50</accession>
<dbReference type="Proteomes" id="UP000243807">
    <property type="component" value="Chromosome"/>
</dbReference>
<name>A0A1P8UH50_9GAMM</name>
<evidence type="ECO:0008006" key="3">
    <source>
        <dbReference type="Google" id="ProtNLM"/>
    </source>
</evidence>
<dbReference type="STRING" id="1765967.BW247_08780"/>
<dbReference type="InterPro" id="IPR011727">
    <property type="entry name" value="CHP02117"/>
</dbReference>
<dbReference type="RefSeq" id="WP_076836814.1">
    <property type="nucleotide sequence ID" value="NZ_CP019434.1"/>
</dbReference>
<dbReference type="KEGG" id="afy:BW247_08780"/>